<proteinExistence type="predicted"/>
<dbReference type="Gene3D" id="3.40.50.11970">
    <property type="match status" value="1"/>
</dbReference>
<keyword evidence="1" id="KW-0732">Signal</keyword>
<accession>A0A9D9IYG3</accession>
<evidence type="ECO:0000313" key="3">
    <source>
        <dbReference type="Proteomes" id="UP000823772"/>
    </source>
</evidence>
<dbReference type="EMBL" id="JADILY010000053">
    <property type="protein sequence ID" value="MBO8481417.1"/>
    <property type="molecule type" value="Genomic_DNA"/>
</dbReference>
<evidence type="ECO:0000313" key="2">
    <source>
        <dbReference type="EMBL" id="MBO8481417.1"/>
    </source>
</evidence>
<sequence length="421" mass="47257">MRKFFIFMAAVLSSLLVFSCEEESPYPPYKGSGRVVVVYISANNDLSNYDDAEFGVSYADTNYVAMLEGYLPAQGSGERLLVFFHTVDDSPRLVELSRDRKGNPVETVVRTFDVESSSTAECVGSVLSYVKESYPSDNYGLILWSHSTGWLPEGYYENGAPSGYANPSDAPTSPMNHMDVYGNAIVKMAGPGISPSSFGNDKYTGEEIDIIDLAAAIPMHLDFLIFDSCLMGCVEVAYQFRGVTDYFLASPTEVLANGFPYTHIMEPLFKYSTESALKEVADLYFHYYADSNAPYATVSVVDCSRLDGLASACRAIYEENRYKVPDLDLGAIQPYFRMNKHWFYDLGDFVENLEPSATLMADFRSAMDRAVIFKENTERFISFEITDFSGLSTYIQKPEEPYLDEYYRGLDWNIATRMIAE</sequence>
<dbReference type="PROSITE" id="PS51257">
    <property type="entry name" value="PROKAR_LIPOPROTEIN"/>
    <property type="match status" value="1"/>
</dbReference>
<protein>
    <recommendedName>
        <fullName evidence="4">Clostripain</fullName>
    </recommendedName>
</protein>
<name>A0A9D9IYG3_9BACT</name>
<dbReference type="Proteomes" id="UP000823772">
    <property type="component" value="Unassembled WGS sequence"/>
</dbReference>
<dbReference type="PANTHER" id="PTHR37835:SF1">
    <property type="entry name" value="ALPHA-CLOSTRIPAIN"/>
    <property type="match status" value="1"/>
</dbReference>
<evidence type="ECO:0000256" key="1">
    <source>
        <dbReference type="SAM" id="SignalP"/>
    </source>
</evidence>
<dbReference type="AlphaFoldDB" id="A0A9D9IYG3"/>
<feature type="chain" id="PRO_5039623291" description="Clostripain" evidence="1">
    <location>
        <begin position="20"/>
        <end position="421"/>
    </location>
</feature>
<reference evidence="2" key="2">
    <citation type="journal article" date="2021" name="PeerJ">
        <title>Extensive microbial diversity within the chicken gut microbiome revealed by metagenomics and culture.</title>
        <authorList>
            <person name="Gilroy R."/>
            <person name="Ravi A."/>
            <person name="Getino M."/>
            <person name="Pursley I."/>
            <person name="Horton D.L."/>
            <person name="Alikhan N.F."/>
            <person name="Baker D."/>
            <person name="Gharbi K."/>
            <person name="Hall N."/>
            <person name="Watson M."/>
            <person name="Adriaenssens E.M."/>
            <person name="Foster-Nyarko E."/>
            <person name="Jarju S."/>
            <person name="Secka A."/>
            <person name="Antonio M."/>
            <person name="Oren A."/>
            <person name="Chaudhuri R.R."/>
            <person name="La Ragione R."/>
            <person name="Hildebrand F."/>
            <person name="Pallen M.J."/>
        </authorList>
    </citation>
    <scope>NUCLEOTIDE SEQUENCE</scope>
    <source>
        <strain evidence="2">B3-2255</strain>
    </source>
</reference>
<comment type="caution">
    <text evidence="2">The sequence shown here is derived from an EMBL/GenBank/DDBJ whole genome shotgun (WGS) entry which is preliminary data.</text>
</comment>
<feature type="signal peptide" evidence="1">
    <location>
        <begin position="1"/>
        <end position="19"/>
    </location>
</feature>
<dbReference type="InterPro" id="IPR005077">
    <property type="entry name" value="Peptidase_C11"/>
</dbReference>
<dbReference type="Pfam" id="PF03415">
    <property type="entry name" value="Peptidase_C11"/>
    <property type="match status" value="2"/>
</dbReference>
<evidence type="ECO:0008006" key="4">
    <source>
        <dbReference type="Google" id="ProtNLM"/>
    </source>
</evidence>
<gene>
    <name evidence="2" type="ORF">IAC87_02590</name>
</gene>
<reference evidence="2" key="1">
    <citation type="submission" date="2020-10" db="EMBL/GenBank/DDBJ databases">
        <authorList>
            <person name="Gilroy R."/>
        </authorList>
    </citation>
    <scope>NUCLEOTIDE SEQUENCE</scope>
    <source>
        <strain evidence="2">B3-2255</strain>
    </source>
</reference>
<dbReference type="PANTHER" id="PTHR37835">
    <property type="entry name" value="ALPHA-CLOSTRIPAIN"/>
    <property type="match status" value="1"/>
</dbReference>
<organism evidence="2 3">
    <name type="scientific">Candidatus Merdivivens faecigallinarum</name>
    <dbReference type="NCBI Taxonomy" id="2840871"/>
    <lineage>
        <taxon>Bacteria</taxon>
        <taxon>Pseudomonadati</taxon>
        <taxon>Bacteroidota</taxon>
        <taxon>Bacteroidia</taxon>
        <taxon>Bacteroidales</taxon>
        <taxon>Muribaculaceae</taxon>
        <taxon>Muribaculaceae incertae sedis</taxon>
        <taxon>Candidatus Merdivivens</taxon>
    </lineage>
</organism>